<keyword evidence="3" id="KW-1185">Reference proteome</keyword>
<name>A0A9P1GWM5_9PEZI</name>
<reference evidence="2" key="1">
    <citation type="submission" date="2022-11" db="EMBL/GenBank/DDBJ databases">
        <authorList>
            <person name="Scott C."/>
            <person name="Bruce N."/>
        </authorList>
    </citation>
    <scope>NUCLEOTIDE SEQUENCE</scope>
</reference>
<sequence>MRAAPLLWWLGLVRAAQFQNGTTSEAPFPKCILSKIDPNLCGTPVTDPTVITRTVIEDEATRTEIIISGGPITKPISLPTPGPTLLDPAGDEARQSVSDLSSSVAAALPAVTQWLDAPIPENATPAISAVEALISPGPT</sequence>
<dbReference type="Proteomes" id="UP000838763">
    <property type="component" value="Unassembled WGS sequence"/>
</dbReference>
<keyword evidence="1" id="KW-0732">Signal</keyword>
<accession>A0A9P1GWM5</accession>
<dbReference type="EMBL" id="CALLCH030000001">
    <property type="protein sequence ID" value="CAI4211271.1"/>
    <property type="molecule type" value="Genomic_DNA"/>
</dbReference>
<evidence type="ECO:0000313" key="3">
    <source>
        <dbReference type="Proteomes" id="UP000838763"/>
    </source>
</evidence>
<comment type="caution">
    <text evidence="2">The sequence shown here is derived from an EMBL/GenBank/DDBJ whole genome shotgun (WGS) entry which is preliminary data.</text>
</comment>
<gene>
    <name evidence="2" type="ORF">PPNO1_LOCUS1067</name>
</gene>
<protein>
    <submittedName>
        <fullName evidence="2">Uncharacterized protein</fullName>
    </submittedName>
</protein>
<feature type="chain" id="PRO_5040140016" evidence="1">
    <location>
        <begin position="16"/>
        <end position="139"/>
    </location>
</feature>
<organism evidence="2 3">
    <name type="scientific">Parascedosporium putredinis</name>
    <dbReference type="NCBI Taxonomy" id="1442378"/>
    <lineage>
        <taxon>Eukaryota</taxon>
        <taxon>Fungi</taxon>
        <taxon>Dikarya</taxon>
        <taxon>Ascomycota</taxon>
        <taxon>Pezizomycotina</taxon>
        <taxon>Sordariomycetes</taxon>
        <taxon>Hypocreomycetidae</taxon>
        <taxon>Microascales</taxon>
        <taxon>Microascaceae</taxon>
        <taxon>Parascedosporium</taxon>
    </lineage>
</organism>
<evidence type="ECO:0000256" key="1">
    <source>
        <dbReference type="SAM" id="SignalP"/>
    </source>
</evidence>
<feature type="signal peptide" evidence="1">
    <location>
        <begin position="1"/>
        <end position="15"/>
    </location>
</feature>
<proteinExistence type="predicted"/>
<feature type="non-terminal residue" evidence="2">
    <location>
        <position position="139"/>
    </location>
</feature>
<dbReference type="AlphaFoldDB" id="A0A9P1GWM5"/>
<evidence type="ECO:0000313" key="2">
    <source>
        <dbReference type="EMBL" id="CAI4211271.1"/>
    </source>
</evidence>